<dbReference type="InterPro" id="IPR004352">
    <property type="entry name" value="GH114_TIM-barrel"/>
</dbReference>
<dbReference type="RefSeq" id="WP_394836732.1">
    <property type="nucleotide sequence ID" value="NZ_CP089929.1"/>
</dbReference>
<evidence type="ECO:0000256" key="1">
    <source>
        <dbReference type="SAM" id="MobiDB-lite"/>
    </source>
</evidence>
<accession>A0ABZ2L813</accession>
<keyword evidence="4" id="KW-1185">Reference proteome</keyword>
<dbReference type="PANTHER" id="PTHR35882">
    <property type="entry name" value="PELA"/>
    <property type="match status" value="1"/>
</dbReference>
<proteinExistence type="predicted"/>
<evidence type="ECO:0000259" key="2">
    <source>
        <dbReference type="Pfam" id="PF03537"/>
    </source>
</evidence>
<feature type="domain" description="Glycoside-hydrolase family GH114 TIM-barrel" evidence="2">
    <location>
        <begin position="111"/>
        <end position="216"/>
    </location>
</feature>
<protein>
    <submittedName>
        <fullName evidence="3">Endo alpha-1,4 polygalactosaminidase</fullName>
    </submittedName>
</protein>
<organism evidence="3 4">
    <name type="scientific">Pendulispora rubella</name>
    <dbReference type="NCBI Taxonomy" id="2741070"/>
    <lineage>
        <taxon>Bacteria</taxon>
        <taxon>Pseudomonadati</taxon>
        <taxon>Myxococcota</taxon>
        <taxon>Myxococcia</taxon>
        <taxon>Myxococcales</taxon>
        <taxon>Sorangiineae</taxon>
        <taxon>Pendulisporaceae</taxon>
        <taxon>Pendulispora</taxon>
    </lineage>
</organism>
<dbReference type="InterPro" id="IPR017853">
    <property type="entry name" value="GH"/>
</dbReference>
<gene>
    <name evidence="3" type="ORF">LVJ94_07470</name>
</gene>
<dbReference type="InterPro" id="IPR013785">
    <property type="entry name" value="Aldolase_TIM"/>
</dbReference>
<dbReference type="EMBL" id="CP089983">
    <property type="protein sequence ID" value="WXB07072.1"/>
    <property type="molecule type" value="Genomic_DNA"/>
</dbReference>
<dbReference type="Gene3D" id="3.20.20.70">
    <property type="entry name" value="Aldolase class I"/>
    <property type="match status" value="1"/>
</dbReference>
<sequence length="359" mass="38119">MIPTAAGLVAGATIYACGGAQSGGGRSAASSSGGATGASTVPGSPNEGDNESRGEDVAPVGPVDGTSLTGVGPGFPESGPWVSFYGPAAKMKDIARVARTYRIINIDADPDVDGEANFSDAQLAVLRAGGKNRVLSYLNLGSCERTRSYWTRAPAPFVPCGKNKKAQLGAYSGYSEETWMDPSDPDYQALMVDFVAARLAARKVDGFYLDNLEIVEHPKSSANGPCSARCKQGGLDLVRRLREKFPDLLLVMQNATGRVTRLGITGGVRFATLLDGISHEEVYAPRADANAEAELLAWKQLNIRSKSGRPLWIATEDYVGSCGNQRAARDAWTKSEKNGFSPYISDESGGQNVVCYWSF</sequence>
<reference evidence="3" key="1">
    <citation type="submission" date="2021-12" db="EMBL/GenBank/DDBJ databases">
        <title>Discovery of the Pendulisporaceae a myxobacterial family with distinct sporulation behavior and unique specialized metabolism.</title>
        <authorList>
            <person name="Garcia R."/>
            <person name="Popoff A."/>
            <person name="Bader C.D."/>
            <person name="Loehr J."/>
            <person name="Walesch S."/>
            <person name="Walt C."/>
            <person name="Boldt J."/>
            <person name="Bunk B."/>
            <person name="Haeckl F.J.F.P.J."/>
            <person name="Gunesch A.P."/>
            <person name="Birkelbach J."/>
            <person name="Nuebel U."/>
            <person name="Pietschmann T."/>
            <person name="Bach T."/>
            <person name="Mueller R."/>
        </authorList>
    </citation>
    <scope>NUCLEOTIDE SEQUENCE</scope>
    <source>
        <strain evidence="3">MSr11367</strain>
    </source>
</reference>
<feature type="compositionally biased region" description="Low complexity" evidence="1">
    <location>
        <begin position="27"/>
        <end position="39"/>
    </location>
</feature>
<dbReference type="SUPFAM" id="SSF51445">
    <property type="entry name" value="(Trans)glycosidases"/>
    <property type="match status" value="1"/>
</dbReference>
<evidence type="ECO:0000313" key="4">
    <source>
        <dbReference type="Proteomes" id="UP001374803"/>
    </source>
</evidence>
<feature type="region of interest" description="Disordered" evidence="1">
    <location>
        <begin position="22"/>
        <end position="74"/>
    </location>
</feature>
<evidence type="ECO:0000313" key="3">
    <source>
        <dbReference type="EMBL" id="WXB07072.1"/>
    </source>
</evidence>
<dbReference type="PANTHER" id="PTHR35882:SF2">
    <property type="entry name" value="PELA"/>
    <property type="match status" value="1"/>
</dbReference>
<dbReference type="Pfam" id="PF03537">
    <property type="entry name" value="Glyco_hydro_114"/>
    <property type="match status" value="1"/>
</dbReference>
<name>A0ABZ2L813_9BACT</name>
<dbReference type="Proteomes" id="UP001374803">
    <property type="component" value="Chromosome"/>
</dbReference>